<dbReference type="PANTHER" id="PTHR45985">
    <property type="match status" value="1"/>
</dbReference>
<dbReference type="InterPro" id="IPR052740">
    <property type="entry name" value="CE4"/>
</dbReference>
<keyword evidence="2" id="KW-0732">Signal</keyword>
<organism evidence="4 5">
    <name type="scientific">Lingula anatina</name>
    <name type="common">Brachiopod</name>
    <name type="synonym">Lingula unguis</name>
    <dbReference type="NCBI Taxonomy" id="7574"/>
    <lineage>
        <taxon>Eukaryota</taxon>
        <taxon>Metazoa</taxon>
        <taxon>Spiralia</taxon>
        <taxon>Lophotrochozoa</taxon>
        <taxon>Brachiopoda</taxon>
        <taxon>Linguliformea</taxon>
        <taxon>Lingulata</taxon>
        <taxon>Lingulida</taxon>
        <taxon>Linguloidea</taxon>
        <taxon>Lingulidae</taxon>
        <taxon>Lingula</taxon>
    </lineage>
</organism>
<evidence type="ECO:0000256" key="2">
    <source>
        <dbReference type="SAM" id="SignalP"/>
    </source>
</evidence>
<feature type="region of interest" description="Disordered" evidence="1">
    <location>
        <begin position="131"/>
        <end position="153"/>
    </location>
</feature>
<dbReference type="Gene3D" id="3.20.20.370">
    <property type="entry name" value="Glycoside hydrolase/deacetylase"/>
    <property type="match status" value="1"/>
</dbReference>
<feature type="compositionally biased region" description="Basic and acidic residues" evidence="1">
    <location>
        <begin position="141"/>
        <end position="153"/>
    </location>
</feature>
<accession>A0A1S3JRK7</accession>
<dbReference type="SUPFAM" id="SSF88713">
    <property type="entry name" value="Glycoside hydrolase/deacetylase"/>
    <property type="match status" value="1"/>
</dbReference>
<feature type="region of interest" description="Disordered" evidence="1">
    <location>
        <begin position="190"/>
        <end position="271"/>
    </location>
</feature>
<dbReference type="PANTHER" id="PTHR45985:SF3">
    <property type="entry name" value="CHITIN DEACETYLASE-LIKE 4"/>
    <property type="match status" value="1"/>
</dbReference>
<feature type="signal peptide" evidence="2">
    <location>
        <begin position="1"/>
        <end position="26"/>
    </location>
</feature>
<dbReference type="PROSITE" id="PS51677">
    <property type="entry name" value="NODB"/>
    <property type="match status" value="1"/>
</dbReference>
<dbReference type="RefSeq" id="XP_013412726.1">
    <property type="nucleotide sequence ID" value="XM_013557272.2"/>
</dbReference>
<protein>
    <submittedName>
        <fullName evidence="5">Uncharacterized protein LOC106175331</fullName>
    </submittedName>
</protein>
<dbReference type="AlphaFoldDB" id="A0A1S3JRK7"/>
<reference evidence="5" key="1">
    <citation type="submission" date="2025-08" db="UniProtKB">
        <authorList>
            <consortium name="RefSeq"/>
        </authorList>
    </citation>
    <scope>IDENTIFICATION</scope>
    <source>
        <tissue evidence="5">Gonads</tissue>
    </source>
</reference>
<evidence type="ECO:0000313" key="5">
    <source>
        <dbReference type="RefSeq" id="XP_013412726.1"/>
    </source>
</evidence>
<dbReference type="GeneID" id="106175331"/>
<feature type="compositionally biased region" description="Low complexity" evidence="1">
    <location>
        <begin position="395"/>
        <end position="416"/>
    </location>
</feature>
<sequence length="791" mass="87865">MMTPGRFVVLHILAILCLSNEGSTRGQISGHSRCGHGVEFYCDPTDPTGRQFQICVPGVAVPISMACFHGTVCVKRHDVISCILKSKVPYRRTTADYSTVEHALKTTTSLTSAKSDSSGLGEKTTFTILTTDPTTNVLPPESDKETWSSSRRTETIAPDLAKKYTLSTFISTKSTEKAKTLNTNSLETVNSEKEGNGVEGENINEETEETNEKKVRKTVRNKVLGSDKASSLSTIRPTETNSSGLGQKTAELTTNGPESGKETLPTSGRTETIAPDLTKETTLTKRTTPTGKPTDMGATVKSSSENIERTPETITNSYVSPQRKVNPSTKLTDGAPATKKEITISVMDIKTTLPPARRFSSASSTTKLTTPTTQQPDAGIETSTKYGENVHHHTLSSTHSTLSTTGSTEVTGTSNGKEGLGVEREKEETGENNKEKVGRTVTNKVLKSDKTSLGNGPFGKIGERHSSLVPKTTATPHNIPTTTKSLEHVIYGKLSKPNVAPLQTGIPGNLHRERTPFFVYFTFDDGVNSENSAFYKSLFSQDRTNSNGCPIAGALFVSDAHTNYQRVKWFYDHGWEIADHSITHRTPTTWWKNLATYRDLKFEIDGMRDILASKAGIPAKEIAGMRTPFLATNRLQIDVLENEHFQYDSSATKSEPSWPYRVRGHVWEIPLNLYYMNSHLCGAMLDTCRPANFKESFEYIFSNFKRHYDSPNRAPFGINMHAAWFLHPAWRYNYKALDRFIQEILKLDDVWIVTPSQLLNWVKNPVSVDNMEDHPTFTCHRKHHRHDNKEA</sequence>
<dbReference type="InParanoid" id="A0A1S3JRK7"/>
<name>A0A1S3JRK7_LINAN</name>
<feature type="chain" id="PRO_5010353399" evidence="2">
    <location>
        <begin position="27"/>
        <end position="791"/>
    </location>
</feature>
<dbReference type="GO" id="GO:0016810">
    <property type="term" value="F:hydrolase activity, acting on carbon-nitrogen (but not peptide) bonds"/>
    <property type="evidence" value="ECO:0007669"/>
    <property type="project" value="InterPro"/>
</dbReference>
<feature type="region of interest" description="Disordered" evidence="1">
    <location>
        <begin position="355"/>
        <end position="436"/>
    </location>
</feature>
<evidence type="ECO:0000259" key="3">
    <source>
        <dbReference type="PROSITE" id="PS51677"/>
    </source>
</evidence>
<feature type="region of interest" description="Disordered" evidence="1">
    <location>
        <begin position="284"/>
        <end position="307"/>
    </location>
</feature>
<feature type="compositionally biased region" description="Low complexity" evidence="1">
    <location>
        <begin position="284"/>
        <end position="294"/>
    </location>
</feature>
<dbReference type="OrthoDB" id="504708at2759"/>
<dbReference type="GO" id="GO:0005975">
    <property type="term" value="P:carbohydrate metabolic process"/>
    <property type="evidence" value="ECO:0007669"/>
    <property type="project" value="InterPro"/>
</dbReference>
<feature type="domain" description="NodB homology" evidence="3">
    <location>
        <begin position="517"/>
        <end position="753"/>
    </location>
</feature>
<feature type="compositionally biased region" description="Basic and acidic residues" evidence="1">
    <location>
        <begin position="420"/>
        <end position="436"/>
    </location>
</feature>
<dbReference type="Pfam" id="PF01522">
    <property type="entry name" value="Polysacc_deac_1"/>
    <property type="match status" value="1"/>
</dbReference>
<feature type="compositionally biased region" description="Polar residues" evidence="1">
    <location>
        <begin position="228"/>
        <end position="257"/>
    </location>
</feature>
<feature type="compositionally biased region" description="Low complexity" evidence="1">
    <location>
        <begin position="360"/>
        <end position="373"/>
    </location>
</feature>
<dbReference type="InterPro" id="IPR011330">
    <property type="entry name" value="Glyco_hydro/deAcase_b/a-brl"/>
</dbReference>
<proteinExistence type="predicted"/>
<evidence type="ECO:0000313" key="4">
    <source>
        <dbReference type="Proteomes" id="UP000085678"/>
    </source>
</evidence>
<dbReference type="InterPro" id="IPR002509">
    <property type="entry name" value="NODB_dom"/>
</dbReference>
<dbReference type="KEGG" id="lak:106175331"/>
<gene>
    <name evidence="5" type="primary">LOC106175331</name>
</gene>
<dbReference type="Proteomes" id="UP000085678">
    <property type="component" value="Unplaced"/>
</dbReference>
<evidence type="ECO:0000256" key="1">
    <source>
        <dbReference type="SAM" id="MobiDB-lite"/>
    </source>
</evidence>
<keyword evidence="4" id="KW-1185">Reference proteome</keyword>